<sequence length="102" mass="11375">MTVTGRANDHNNSIEHYHMLWLILVATSTVSTPPINTSITTINITITTINITITTITTINTTITTINITITIITITIMSSNNSLEIITFTYIAFKKQNKTKY</sequence>
<keyword evidence="2" id="KW-1185">Reference proteome</keyword>
<protein>
    <submittedName>
        <fullName evidence="1">Uncharacterized protein</fullName>
    </submittedName>
</protein>
<accession>A0AAV3Y567</accession>
<proteinExistence type="predicted"/>
<reference evidence="1 2" key="1">
    <citation type="journal article" date="2021" name="Elife">
        <title>Chloroplast acquisition without the gene transfer in kleptoplastic sea slugs, Plakobranchus ocellatus.</title>
        <authorList>
            <person name="Maeda T."/>
            <person name="Takahashi S."/>
            <person name="Yoshida T."/>
            <person name="Shimamura S."/>
            <person name="Takaki Y."/>
            <person name="Nagai Y."/>
            <person name="Toyoda A."/>
            <person name="Suzuki Y."/>
            <person name="Arimoto A."/>
            <person name="Ishii H."/>
            <person name="Satoh N."/>
            <person name="Nishiyama T."/>
            <person name="Hasebe M."/>
            <person name="Maruyama T."/>
            <person name="Minagawa J."/>
            <person name="Obokata J."/>
            <person name="Shigenobu S."/>
        </authorList>
    </citation>
    <scope>NUCLEOTIDE SEQUENCE [LARGE SCALE GENOMIC DNA]</scope>
</reference>
<evidence type="ECO:0000313" key="2">
    <source>
        <dbReference type="Proteomes" id="UP000735302"/>
    </source>
</evidence>
<evidence type="ECO:0000313" key="1">
    <source>
        <dbReference type="EMBL" id="GFN77332.1"/>
    </source>
</evidence>
<name>A0AAV3Y567_9GAST</name>
<comment type="caution">
    <text evidence="1">The sequence shown here is derived from an EMBL/GenBank/DDBJ whole genome shotgun (WGS) entry which is preliminary data.</text>
</comment>
<organism evidence="1 2">
    <name type="scientific">Plakobranchus ocellatus</name>
    <dbReference type="NCBI Taxonomy" id="259542"/>
    <lineage>
        <taxon>Eukaryota</taxon>
        <taxon>Metazoa</taxon>
        <taxon>Spiralia</taxon>
        <taxon>Lophotrochozoa</taxon>
        <taxon>Mollusca</taxon>
        <taxon>Gastropoda</taxon>
        <taxon>Heterobranchia</taxon>
        <taxon>Euthyneura</taxon>
        <taxon>Panpulmonata</taxon>
        <taxon>Sacoglossa</taxon>
        <taxon>Placobranchoidea</taxon>
        <taxon>Plakobranchidae</taxon>
        <taxon>Plakobranchus</taxon>
    </lineage>
</organism>
<gene>
    <name evidence="1" type="ORF">PoB_000383800</name>
</gene>
<dbReference type="Proteomes" id="UP000735302">
    <property type="component" value="Unassembled WGS sequence"/>
</dbReference>
<dbReference type="EMBL" id="BLXT01000469">
    <property type="protein sequence ID" value="GFN77332.1"/>
    <property type="molecule type" value="Genomic_DNA"/>
</dbReference>
<dbReference type="AlphaFoldDB" id="A0AAV3Y567"/>